<evidence type="ECO:0000313" key="1">
    <source>
        <dbReference type="Proteomes" id="UP000095283"/>
    </source>
</evidence>
<evidence type="ECO:0000313" key="2">
    <source>
        <dbReference type="WBParaSite" id="Hba_01058"/>
    </source>
</evidence>
<dbReference type="WBParaSite" id="Hba_01058">
    <property type="protein sequence ID" value="Hba_01058"/>
    <property type="gene ID" value="Hba_01058"/>
</dbReference>
<name>A0A1I7W8V2_HETBA</name>
<accession>A0A1I7W8V2</accession>
<reference evidence="2" key="1">
    <citation type="submission" date="2016-11" db="UniProtKB">
        <authorList>
            <consortium name="WormBaseParasite"/>
        </authorList>
    </citation>
    <scope>IDENTIFICATION</scope>
</reference>
<keyword evidence="1" id="KW-1185">Reference proteome</keyword>
<organism evidence="1 2">
    <name type="scientific">Heterorhabditis bacteriophora</name>
    <name type="common">Entomopathogenic nematode worm</name>
    <dbReference type="NCBI Taxonomy" id="37862"/>
    <lineage>
        <taxon>Eukaryota</taxon>
        <taxon>Metazoa</taxon>
        <taxon>Ecdysozoa</taxon>
        <taxon>Nematoda</taxon>
        <taxon>Chromadorea</taxon>
        <taxon>Rhabditida</taxon>
        <taxon>Rhabditina</taxon>
        <taxon>Rhabditomorpha</taxon>
        <taxon>Strongyloidea</taxon>
        <taxon>Heterorhabditidae</taxon>
        <taxon>Heterorhabditis</taxon>
    </lineage>
</organism>
<proteinExistence type="predicted"/>
<dbReference type="Proteomes" id="UP000095283">
    <property type="component" value="Unplaced"/>
</dbReference>
<protein>
    <submittedName>
        <fullName evidence="2">ZP domain-containing protein</fullName>
    </submittedName>
</protein>
<sequence>MTFRLQCKGNISLPSDFVFCASLFSASALSFHFHQSPADRFTEHDGCEEEYD</sequence>
<dbReference type="AlphaFoldDB" id="A0A1I7W8V2"/>